<evidence type="ECO:0000259" key="1">
    <source>
        <dbReference type="PROSITE" id="PS50943"/>
    </source>
</evidence>
<protein>
    <submittedName>
        <fullName evidence="2">Helix-turn-helix transcriptional regulator</fullName>
    </submittedName>
</protein>
<dbReference type="Pfam" id="PF01381">
    <property type="entry name" value="HTH_3"/>
    <property type="match status" value="1"/>
</dbReference>
<reference evidence="2 3" key="1">
    <citation type="submission" date="2022-04" db="EMBL/GenBank/DDBJ databases">
        <title>Halobacillus sp. isolated from saltern.</title>
        <authorList>
            <person name="Won M."/>
            <person name="Lee C.-M."/>
            <person name="Woen H.-Y."/>
            <person name="Kwon S.-W."/>
        </authorList>
    </citation>
    <scope>NUCLEOTIDE SEQUENCE [LARGE SCALE GENOMIC DNA]</scope>
    <source>
        <strain evidence="2 3">SSBR10-3</strain>
    </source>
</reference>
<dbReference type="RefSeq" id="WP_244710662.1">
    <property type="nucleotide sequence ID" value="NZ_CP095073.1"/>
</dbReference>
<dbReference type="Gene3D" id="1.10.260.40">
    <property type="entry name" value="lambda repressor-like DNA-binding domains"/>
    <property type="match status" value="1"/>
</dbReference>
<dbReference type="SMART" id="SM00530">
    <property type="entry name" value="HTH_XRE"/>
    <property type="match status" value="1"/>
</dbReference>
<evidence type="ECO:0000313" key="2">
    <source>
        <dbReference type="EMBL" id="UOQ44581.1"/>
    </source>
</evidence>
<gene>
    <name evidence="2" type="ORF">MUN89_00955</name>
</gene>
<feature type="domain" description="HTH cro/C1-type" evidence="1">
    <location>
        <begin position="4"/>
        <end position="58"/>
    </location>
</feature>
<keyword evidence="3" id="KW-1185">Reference proteome</keyword>
<dbReference type="InterPro" id="IPR001387">
    <property type="entry name" value="Cro/C1-type_HTH"/>
</dbReference>
<sequence length="69" mass="7975">MNRLELVRRRRGLTQTQLGLRLGIHPTNITMVEREHRRAWPKLRIKLAEELGVSVDELFNENGTLIGGD</sequence>
<dbReference type="PROSITE" id="PS50943">
    <property type="entry name" value="HTH_CROC1"/>
    <property type="match status" value="1"/>
</dbReference>
<dbReference type="CDD" id="cd00093">
    <property type="entry name" value="HTH_XRE"/>
    <property type="match status" value="1"/>
</dbReference>
<dbReference type="InterPro" id="IPR010982">
    <property type="entry name" value="Lambda_DNA-bd_dom_sf"/>
</dbReference>
<proteinExistence type="predicted"/>
<dbReference type="Proteomes" id="UP000831787">
    <property type="component" value="Chromosome"/>
</dbReference>
<evidence type="ECO:0000313" key="3">
    <source>
        <dbReference type="Proteomes" id="UP000831787"/>
    </source>
</evidence>
<accession>A0ABY4EKF9</accession>
<dbReference type="SUPFAM" id="SSF47413">
    <property type="entry name" value="lambda repressor-like DNA-binding domains"/>
    <property type="match status" value="1"/>
</dbReference>
<name>A0ABY4EKF9_9BACI</name>
<dbReference type="EMBL" id="CP095073">
    <property type="protein sequence ID" value="UOQ44581.1"/>
    <property type="molecule type" value="Genomic_DNA"/>
</dbReference>
<organism evidence="2 3">
    <name type="scientific">Halobacillus salinarum</name>
    <dbReference type="NCBI Taxonomy" id="2932257"/>
    <lineage>
        <taxon>Bacteria</taxon>
        <taxon>Bacillati</taxon>
        <taxon>Bacillota</taxon>
        <taxon>Bacilli</taxon>
        <taxon>Bacillales</taxon>
        <taxon>Bacillaceae</taxon>
        <taxon>Halobacillus</taxon>
    </lineage>
</organism>